<keyword evidence="2" id="KW-0238">DNA-binding</keyword>
<gene>
    <name evidence="2" type="ORF">HLH28_13315</name>
</gene>
<keyword evidence="1" id="KW-0812">Transmembrane</keyword>
<evidence type="ECO:0000313" key="2">
    <source>
        <dbReference type="EMBL" id="MBB2202538.1"/>
    </source>
</evidence>
<reference evidence="2 3" key="1">
    <citation type="submission" date="2020-04" db="EMBL/GenBank/DDBJ databases">
        <title>Description of novel Gluconacetobacter.</title>
        <authorList>
            <person name="Sombolestani A."/>
        </authorList>
    </citation>
    <scope>NUCLEOTIDE SEQUENCE [LARGE SCALE GENOMIC DNA]</scope>
    <source>
        <strain evidence="2 3">LMG 27802</strain>
    </source>
</reference>
<keyword evidence="1" id="KW-1133">Transmembrane helix</keyword>
<evidence type="ECO:0000256" key="1">
    <source>
        <dbReference type="SAM" id="Phobius"/>
    </source>
</evidence>
<dbReference type="AlphaFoldDB" id="A0A7W4PM26"/>
<protein>
    <submittedName>
        <fullName evidence="2">DNA-binding protein</fullName>
    </submittedName>
</protein>
<organism evidence="2 3">
    <name type="scientific">Gluconacetobacter tumulisoli</name>
    <dbReference type="NCBI Taxonomy" id="1286189"/>
    <lineage>
        <taxon>Bacteria</taxon>
        <taxon>Pseudomonadati</taxon>
        <taxon>Pseudomonadota</taxon>
        <taxon>Alphaproteobacteria</taxon>
        <taxon>Acetobacterales</taxon>
        <taxon>Acetobacteraceae</taxon>
        <taxon>Gluconacetobacter</taxon>
    </lineage>
</organism>
<proteinExistence type="predicted"/>
<keyword evidence="3" id="KW-1185">Reference proteome</keyword>
<evidence type="ECO:0000313" key="3">
    <source>
        <dbReference type="Proteomes" id="UP000578030"/>
    </source>
</evidence>
<feature type="transmembrane region" description="Helical" evidence="1">
    <location>
        <begin position="132"/>
        <end position="154"/>
    </location>
</feature>
<sequence length="156" mass="17080">MNGRSPVDGVSDGAATVHAFPLRRMLPLHEAAAYLGVPSRRLRVLGLLGAGPRPAVRHGRDPMYRVEDLDRYVGILYDRARISLGEQVRQRQEWRARIVVPGGIAADGRQEPIDPCMQMLTLDALVSAGGPLALKVLFASGLGLIFLSHTPLLWRL</sequence>
<accession>A0A7W4PM26</accession>
<comment type="caution">
    <text evidence="2">The sequence shown here is derived from an EMBL/GenBank/DDBJ whole genome shotgun (WGS) entry which is preliminary data.</text>
</comment>
<dbReference type="Proteomes" id="UP000578030">
    <property type="component" value="Unassembled WGS sequence"/>
</dbReference>
<dbReference type="GO" id="GO:0003677">
    <property type="term" value="F:DNA binding"/>
    <property type="evidence" value="ECO:0007669"/>
    <property type="project" value="UniProtKB-KW"/>
</dbReference>
<dbReference type="EMBL" id="JABEQM010000011">
    <property type="protein sequence ID" value="MBB2202538.1"/>
    <property type="molecule type" value="Genomic_DNA"/>
</dbReference>
<keyword evidence="1" id="KW-0472">Membrane</keyword>
<name>A0A7W4PM26_9PROT</name>